<name>A0A6P2DAP1_9BACT</name>
<dbReference type="AlphaFoldDB" id="A0A6P2DAP1"/>
<keyword evidence="1" id="KW-0472">Membrane</keyword>
<feature type="transmembrane region" description="Helical" evidence="1">
    <location>
        <begin position="21"/>
        <end position="42"/>
    </location>
</feature>
<dbReference type="RefSeq" id="WP_162671433.1">
    <property type="nucleotide sequence ID" value="NZ_LR593886.1"/>
</dbReference>
<dbReference type="Proteomes" id="UP000464178">
    <property type="component" value="Chromosome"/>
</dbReference>
<keyword evidence="1" id="KW-0812">Transmembrane</keyword>
<dbReference type="EMBL" id="LR593886">
    <property type="protein sequence ID" value="VTR97957.1"/>
    <property type="molecule type" value="Genomic_DNA"/>
</dbReference>
<gene>
    <name evidence="2" type="ORF">SOIL9_04570</name>
</gene>
<dbReference type="KEGG" id="gms:SOIL9_04570"/>
<accession>A0A6P2DAP1</accession>
<feature type="transmembrane region" description="Helical" evidence="1">
    <location>
        <begin position="48"/>
        <end position="68"/>
    </location>
</feature>
<evidence type="ECO:0000313" key="2">
    <source>
        <dbReference type="EMBL" id="VTR97957.1"/>
    </source>
</evidence>
<reference evidence="2 3" key="1">
    <citation type="submission" date="2019-05" db="EMBL/GenBank/DDBJ databases">
        <authorList>
            <consortium name="Science for Life Laboratories"/>
        </authorList>
    </citation>
    <scope>NUCLEOTIDE SEQUENCE [LARGE SCALE GENOMIC DNA]</scope>
    <source>
        <strain evidence="2">Soil9</strain>
    </source>
</reference>
<proteinExistence type="predicted"/>
<sequence length="71" mass="7559">MATEPERAVQARSWRRTARGVCYGIGATVGAWCVLVGFLQITRFGPETAGAALFAGGGLLFVLLGNGFRER</sequence>
<evidence type="ECO:0000313" key="3">
    <source>
        <dbReference type="Proteomes" id="UP000464178"/>
    </source>
</evidence>
<organism evidence="2 3">
    <name type="scientific">Gemmata massiliana</name>
    <dbReference type="NCBI Taxonomy" id="1210884"/>
    <lineage>
        <taxon>Bacteria</taxon>
        <taxon>Pseudomonadati</taxon>
        <taxon>Planctomycetota</taxon>
        <taxon>Planctomycetia</taxon>
        <taxon>Gemmatales</taxon>
        <taxon>Gemmataceae</taxon>
        <taxon>Gemmata</taxon>
    </lineage>
</organism>
<keyword evidence="1" id="KW-1133">Transmembrane helix</keyword>
<evidence type="ECO:0000256" key="1">
    <source>
        <dbReference type="SAM" id="Phobius"/>
    </source>
</evidence>
<protein>
    <submittedName>
        <fullName evidence="2">Uncharacterized protein</fullName>
    </submittedName>
</protein>
<keyword evidence="3" id="KW-1185">Reference proteome</keyword>